<gene>
    <name evidence="3" type="ORF">FKW77_001178</name>
</gene>
<feature type="chain" id="PRO_5022184583" description="Alpha-L-rhamnosidase six-hairpin glycosidase domain-containing protein" evidence="2">
    <location>
        <begin position="23"/>
        <end position="799"/>
    </location>
</feature>
<sequence>MFSNLRSFLLLFTLTLVSQCVAVYQFRQTSAKPMDGSTAIPIDAPRNTSYSSPSNSSSTLRYSGSLDADKAISLDGYEHVIDIEIDGQTWTVSEDLSQRNGQIVFASKAGEQRILPKTAELYDAPENPKYPHYAGLDRAKVAMELEDLLATKLLQNGEPAEEQVRSTLPSNRLGQDWTSFVGNVEANDVMTVSETGSTRSYATEHTMPEMLAYGQDKTEGYVGGWMPAVRKVFPVPGSEKEYYETIIFGDVENPDPFQIRTWHRSAHFLNGKMVKAVYGQSYVTFSPLPGGPDPAAFYRALFKFAEYWQKHMADKVAVSLPDRSWSDMVSYAFAKELMVRPGGVYPRYGAWDRYYAAPEFSGFQDVFTSSLSVNLEWGRFEQAKAVLENYYTLFVSPGGDIAMRGPETGQFGLTLSLLAKYALYTGDTATLEKFKSKIVATAGILVKLHDEALALPKNDPGYGLIHGWSESDAVLKDTVLYWKPYFSNSALAARGFKDIASVPLFAAESADWMRRSKMLVERTTESVNASIFPGTNPPYVPPMPGVKKMFRDAIVEGKGDSEQEWPHRLYTELLQANILPSDLQNKVHNTCRAYGATSMGVVSNVGVPNKDSRDMLGFISYGYALSLLYQDRIDEFILFMYTHRYYVHSRGVWNAAEVAGTAGGASTFCIPAQLTIPSLVRWALVLDHQDLDVDKLYLGRGVPREWLATQKEISIKQAPTRWGRVDYSIQAGAGGNVTAQVKFGEKVPKEFEVKLRFPKGTKVGSVVVNGKAAQVQPNEAVLIKADGSVKEFLIEAKKA</sequence>
<dbReference type="OrthoDB" id="3455587at2759"/>
<evidence type="ECO:0000256" key="1">
    <source>
        <dbReference type="SAM" id="MobiDB-lite"/>
    </source>
</evidence>
<dbReference type="Proteomes" id="UP000316270">
    <property type="component" value="Chromosome 6"/>
</dbReference>
<evidence type="ECO:0008006" key="5">
    <source>
        <dbReference type="Google" id="ProtNLM"/>
    </source>
</evidence>
<keyword evidence="4" id="KW-1185">Reference proteome</keyword>
<evidence type="ECO:0000256" key="2">
    <source>
        <dbReference type="SAM" id="SignalP"/>
    </source>
</evidence>
<protein>
    <recommendedName>
        <fullName evidence="5">Alpha-L-rhamnosidase six-hairpin glycosidase domain-containing protein</fullName>
    </recommendedName>
</protein>
<reference evidence="3 4" key="1">
    <citation type="submission" date="2019-07" db="EMBL/GenBank/DDBJ databases">
        <title>Finished genome of Venturia effusa.</title>
        <authorList>
            <person name="Young C.A."/>
            <person name="Cox M.P."/>
            <person name="Ganley A.R.D."/>
            <person name="David W.J."/>
        </authorList>
    </citation>
    <scope>NUCLEOTIDE SEQUENCE [LARGE SCALE GENOMIC DNA]</scope>
    <source>
        <strain evidence="4">albino</strain>
    </source>
</reference>
<dbReference type="EMBL" id="CP042190">
    <property type="protein sequence ID" value="QDS71286.1"/>
    <property type="molecule type" value="Genomic_DNA"/>
</dbReference>
<dbReference type="InterPro" id="IPR008928">
    <property type="entry name" value="6-hairpin_glycosidase_sf"/>
</dbReference>
<accession>A0A517L6M5</accession>
<evidence type="ECO:0000313" key="3">
    <source>
        <dbReference type="EMBL" id="QDS71286.1"/>
    </source>
</evidence>
<feature type="region of interest" description="Disordered" evidence="1">
    <location>
        <begin position="33"/>
        <end position="60"/>
    </location>
</feature>
<dbReference type="AlphaFoldDB" id="A0A517L6M5"/>
<proteinExistence type="predicted"/>
<dbReference type="GO" id="GO:0005975">
    <property type="term" value="P:carbohydrate metabolic process"/>
    <property type="evidence" value="ECO:0007669"/>
    <property type="project" value="InterPro"/>
</dbReference>
<name>A0A517L6M5_9PEZI</name>
<dbReference type="SUPFAM" id="SSF48208">
    <property type="entry name" value="Six-hairpin glycosidases"/>
    <property type="match status" value="1"/>
</dbReference>
<evidence type="ECO:0000313" key="4">
    <source>
        <dbReference type="Proteomes" id="UP000316270"/>
    </source>
</evidence>
<keyword evidence="2" id="KW-0732">Signal</keyword>
<feature type="signal peptide" evidence="2">
    <location>
        <begin position="1"/>
        <end position="22"/>
    </location>
</feature>
<organism evidence="3 4">
    <name type="scientific">Venturia effusa</name>
    <dbReference type="NCBI Taxonomy" id="50376"/>
    <lineage>
        <taxon>Eukaryota</taxon>
        <taxon>Fungi</taxon>
        <taxon>Dikarya</taxon>
        <taxon>Ascomycota</taxon>
        <taxon>Pezizomycotina</taxon>
        <taxon>Dothideomycetes</taxon>
        <taxon>Pleosporomycetidae</taxon>
        <taxon>Venturiales</taxon>
        <taxon>Venturiaceae</taxon>
        <taxon>Venturia</taxon>
    </lineage>
</organism>
<feature type="compositionally biased region" description="Low complexity" evidence="1">
    <location>
        <begin position="45"/>
        <end position="60"/>
    </location>
</feature>